<dbReference type="GO" id="GO:0005829">
    <property type="term" value="C:cytosol"/>
    <property type="evidence" value="ECO:0007669"/>
    <property type="project" value="TreeGrafter"/>
</dbReference>
<dbReference type="EMBL" id="CP039712">
    <property type="protein sequence ID" value="QCI86839.1"/>
    <property type="molecule type" value="Genomic_DNA"/>
</dbReference>
<evidence type="ECO:0000256" key="1">
    <source>
        <dbReference type="ARBA" id="ARBA00001936"/>
    </source>
</evidence>
<keyword evidence="3" id="KW-0547">Nucleotide-binding</keyword>
<dbReference type="SUPFAM" id="SSF52440">
    <property type="entry name" value="PreATP-grasp domain"/>
    <property type="match status" value="1"/>
</dbReference>
<dbReference type="InterPro" id="IPR016185">
    <property type="entry name" value="PreATP-grasp_dom_sf"/>
</dbReference>
<dbReference type="GO" id="GO:0006164">
    <property type="term" value="P:purine nucleotide biosynthetic process"/>
    <property type="evidence" value="ECO:0007669"/>
    <property type="project" value="UniProtKB-KW"/>
</dbReference>
<protein>
    <submittedName>
        <fullName evidence="8">ATP-grasp domain-containing protein</fullName>
    </submittedName>
</protein>
<dbReference type="InterPro" id="IPR011761">
    <property type="entry name" value="ATP-grasp"/>
</dbReference>
<dbReference type="Pfam" id="PF02222">
    <property type="entry name" value="ATP-grasp"/>
    <property type="match status" value="1"/>
</dbReference>
<comment type="pathway">
    <text evidence="7">Purine metabolism.</text>
</comment>
<dbReference type="KEGG" id="vao:FA707_07615"/>
<evidence type="ECO:0000313" key="9">
    <source>
        <dbReference type="Proteomes" id="UP000298615"/>
    </source>
</evidence>
<gene>
    <name evidence="8" type="ORF">FA707_07615</name>
</gene>
<accession>A0A4D7CRX3</accession>
<keyword evidence="6" id="KW-0464">Manganese</keyword>
<dbReference type="InterPro" id="IPR013815">
    <property type="entry name" value="ATP_grasp_subdomain_1"/>
</dbReference>
<dbReference type="Gene3D" id="3.30.1490.20">
    <property type="entry name" value="ATP-grasp fold, A domain"/>
    <property type="match status" value="1"/>
</dbReference>
<keyword evidence="5" id="KW-0067">ATP-binding</keyword>
<sequence length="381" mass="42003">MGEGMTNLLIPGQTIGIIGGGKTARMICLSAKKMGMRIGIIDENPKNLASDVADWQIIGAVSDTKKLVEFANKVDMVLYDDEQIKLSDLLALSEVTILPQGKVLVELSKNRIEERAFLENCNVNIAPYRVAHVMVDVYDAVEYLGYPCIIKSAKPLVNQPNVVIIEGMEDISKCADMMAHGPCIVESLIPKTKEISVMVANNGVDKPVFFPISEKAKIHKSLEGSVGPIHLLEELEQEIYRIAEILTLTLRVKGVLTIEMFINDMGIIYVNTISGVPTSDGYFTEYACTLSQTDALVRAACGWPLSLEAREEQWLTIEVDKHHYPQLIGQLPYQKNWQIQVFGANVSMIKDSRAGAGFVAIPVEQLSEAYSDAIGSQIWSD</sequence>
<dbReference type="InterPro" id="IPR003135">
    <property type="entry name" value="ATP-grasp_carboxylate-amine"/>
</dbReference>
<evidence type="ECO:0000256" key="3">
    <source>
        <dbReference type="ARBA" id="ARBA00022741"/>
    </source>
</evidence>
<dbReference type="PROSITE" id="PS50975">
    <property type="entry name" value="ATP_GRASP"/>
    <property type="match status" value="1"/>
</dbReference>
<dbReference type="PANTHER" id="PTHR11609:SF5">
    <property type="entry name" value="PHOSPHORIBOSYLAMINOIMIDAZOLE CARBOXYLASE"/>
    <property type="match status" value="1"/>
</dbReference>
<reference evidence="8 9" key="1">
    <citation type="submission" date="2019-04" db="EMBL/GenBank/DDBJ databases">
        <title>Vagococcus sp. nov., isolated from faeces of yaks (Bos grunniens).</title>
        <authorList>
            <person name="Ge Y."/>
        </authorList>
    </citation>
    <scope>NUCLEOTIDE SEQUENCE [LARGE SCALE GENOMIC DNA]</scope>
    <source>
        <strain evidence="8 9">MN-17</strain>
    </source>
</reference>
<evidence type="ECO:0000313" key="8">
    <source>
        <dbReference type="EMBL" id="QCI86839.1"/>
    </source>
</evidence>
<evidence type="ECO:0000256" key="7">
    <source>
        <dbReference type="ARBA" id="ARBA00025704"/>
    </source>
</evidence>
<evidence type="ECO:0000256" key="5">
    <source>
        <dbReference type="ARBA" id="ARBA00022840"/>
    </source>
</evidence>
<evidence type="ECO:0000256" key="2">
    <source>
        <dbReference type="ARBA" id="ARBA00001946"/>
    </source>
</evidence>
<keyword evidence="9" id="KW-1185">Reference proteome</keyword>
<dbReference type="Pfam" id="PF22660">
    <property type="entry name" value="RS_preATP-grasp-like"/>
    <property type="match status" value="1"/>
</dbReference>
<dbReference type="AlphaFoldDB" id="A0A4D7CRX3"/>
<keyword evidence="4" id="KW-0658">Purine biosynthesis</keyword>
<dbReference type="PANTHER" id="PTHR11609">
    <property type="entry name" value="PURINE BIOSYNTHESIS PROTEIN 6/7, PUR6/7"/>
    <property type="match status" value="1"/>
</dbReference>
<dbReference type="Proteomes" id="UP000298615">
    <property type="component" value="Chromosome"/>
</dbReference>
<comment type="cofactor">
    <cofactor evidence="2">
        <name>Mg(2+)</name>
        <dbReference type="ChEBI" id="CHEBI:18420"/>
    </cofactor>
</comment>
<proteinExistence type="predicted"/>
<comment type="cofactor">
    <cofactor evidence="1">
        <name>Mn(2+)</name>
        <dbReference type="ChEBI" id="CHEBI:29035"/>
    </cofactor>
</comment>
<name>A0A4D7CRX3_9ENTE</name>
<organism evidence="8 9">
    <name type="scientific">Vagococcus zengguangii</name>
    <dbReference type="NCBI Taxonomy" id="2571750"/>
    <lineage>
        <taxon>Bacteria</taxon>
        <taxon>Bacillati</taxon>
        <taxon>Bacillota</taxon>
        <taxon>Bacilli</taxon>
        <taxon>Lactobacillales</taxon>
        <taxon>Enterococcaceae</taxon>
        <taxon>Vagococcus</taxon>
    </lineage>
</organism>
<dbReference type="GO" id="GO:0046872">
    <property type="term" value="F:metal ion binding"/>
    <property type="evidence" value="ECO:0007669"/>
    <property type="project" value="InterPro"/>
</dbReference>
<dbReference type="InterPro" id="IPR054350">
    <property type="entry name" value="PurT/PurK_preATP-grasp"/>
</dbReference>
<dbReference type="Gene3D" id="3.30.470.20">
    <property type="entry name" value="ATP-grasp fold, B domain"/>
    <property type="match status" value="1"/>
</dbReference>
<evidence type="ECO:0000256" key="4">
    <source>
        <dbReference type="ARBA" id="ARBA00022755"/>
    </source>
</evidence>
<dbReference type="OrthoDB" id="9804625at2"/>
<dbReference type="SUPFAM" id="SSF56059">
    <property type="entry name" value="Glutathione synthetase ATP-binding domain-like"/>
    <property type="match status" value="1"/>
</dbReference>
<dbReference type="Gene3D" id="3.40.50.20">
    <property type="match status" value="1"/>
</dbReference>
<evidence type="ECO:0000256" key="6">
    <source>
        <dbReference type="ARBA" id="ARBA00023211"/>
    </source>
</evidence>
<dbReference type="GO" id="GO:0005524">
    <property type="term" value="F:ATP binding"/>
    <property type="evidence" value="ECO:0007669"/>
    <property type="project" value="UniProtKB-UniRule"/>
</dbReference>